<evidence type="ECO:0000259" key="1">
    <source>
        <dbReference type="Pfam" id="PF07819"/>
    </source>
</evidence>
<dbReference type="STRING" id="7176.B0X9H8"/>
<feature type="domain" description="GPI inositol-deacylase PGAP1-like alpha/beta" evidence="1">
    <location>
        <begin position="60"/>
        <end position="100"/>
    </location>
</feature>
<evidence type="ECO:0000313" key="4">
    <source>
        <dbReference type="Proteomes" id="UP000002320"/>
    </source>
</evidence>
<keyword evidence="4" id="KW-1185">Reference proteome</keyword>
<dbReference type="EMBL" id="DS232538">
    <property type="protein sequence ID" value="EDS43147.1"/>
    <property type="molecule type" value="Genomic_DNA"/>
</dbReference>
<dbReference type="HOGENOM" id="CLU_750635_0_0_1"/>
<dbReference type="EnsemblMetazoa" id="CPIJ016061-RA">
    <property type="protein sequence ID" value="CPIJ016061-PA"/>
    <property type="gene ID" value="CPIJ016061"/>
</dbReference>
<dbReference type="KEGG" id="cqu:CpipJ_CPIJ016061"/>
<dbReference type="VEuPathDB" id="VectorBase:CPIJ016061"/>
<accession>B0X9H8</accession>
<name>B0X9H8_CULQU</name>
<organism>
    <name type="scientific">Culex quinquefasciatus</name>
    <name type="common">Southern house mosquito</name>
    <name type="synonym">Culex pungens</name>
    <dbReference type="NCBI Taxonomy" id="7176"/>
    <lineage>
        <taxon>Eukaryota</taxon>
        <taxon>Metazoa</taxon>
        <taxon>Ecdysozoa</taxon>
        <taxon>Arthropoda</taxon>
        <taxon>Hexapoda</taxon>
        <taxon>Insecta</taxon>
        <taxon>Pterygota</taxon>
        <taxon>Neoptera</taxon>
        <taxon>Endopterygota</taxon>
        <taxon>Diptera</taxon>
        <taxon>Nematocera</taxon>
        <taxon>Culicoidea</taxon>
        <taxon>Culicidae</taxon>
        <taxon>Culicinae</taxon>
        <taxon>Culicini</taxon>
        <taxon>Culex</taxon>
        <taxon>Culex</taxon>
    </lineage>
</organism>
<proteinExistence type="predicted"/>
<evidence type="ECO:0000313" key="2">
    <source>
        <dbReference type="EMBL" id="EDS43147.1"/>
    </source>
</evidence>
<dbReference type="eggNOG" id="KOG0960">
    <property type="taxonomic scope" value="Eukaryota"/>
</dbReference>
<sequence length="369" mass="40764">MQPEKFPGKVGSTFDGKALALTPCRITGSEVRDRDDSLPLALTIAFLSCSRTDQENVPLLVANTLIRVTHNIPNVWQSADHLCVVWCLQFVLVVNRFLHSIIDLDKKSNSKFIANKEIRLTKAYQFFMPQPPWLALDPSFIYGSSAPVRWSASGSPPISPLYKVQPPKKPQPPWLSLDAPLIYGSAAPVGWFASGSPLIRPPYKIHPPKKPQPPWLALDPPFIYGSSAPVRWSASGSPPISPLYKVHPPKKPQPPWLTLDPPFIYGSSAPVRWSASGSSPISPLYKVQPPKKPQPPWLALDAPLIYGSAAPVGWFASGSPLIRPLYKVHPPKMPQPPWLALDSPFIHISSVQAEYPFRFLQDSDSVFSS</sequence>
<reference evidence="3" key="2">
    <citation type="submission" date="2020-05" db="UniProtKB">
        <authorList>
            <consortium name="EnsemblMetazoa"/>
        </authorList>
    </citation>
    <scope>IDENTIFICATION</scope>
    <source>
        <strain evidence="3">JHB</strain>
    </source>
</reference>
<dbReference type="Proteomes" id="UP000002320">
    <property type="component" value="Unassembled WGS sequence"/>
</dbReference>
<dbReference type="InParanoid" id="B0X9H8"/>
<dbReference type="GO" id="GO:0016788">
    <property type="term" value="F:hydrolase activity, acting on ester bonds"/>
    <property type="evidence" value="ECO:0007669"/>
    <property type="project" value="InterPro"/>
</dbReference>
<gene>
    <name evidence="3" type="primary">6049575</name>
    <name evidence="2" type="ORF">CpipJ_CPIJ016061</name>
</gene>
<dbReference type="Pfam" id="PF07819">
    <property type="entry name" value="PGAP1"/>
    <property type="match status" value="1"/>
</dbReference>
<protein>
    <submittedName>
        <fullName evidence="2 3">Mitochondrial processing peptidase beta subunit</fullName>
    </submittedName>
</protein>
<evidence type="ECO:0000313" key="3">
    <source>
        <dbReference type="EnsemblMetazoa" id="CPIJ016061-PA"/>
    </source>
</evidence>
<reference evidence="2" key="1">
    <citation type="submission" date="2007-03" db="EMBL/GenBank/DDBJ databases">
        <title>Annotation of Culex pipiens quinquefasciatus.</title>
        <authorList>
            <consortium name="The Broad Institute Genome Sequencing Platform"/>
            <person name="Atkinson P.W."/>
            <person name="Hemingway J."/>
            <person name="Christensen B.M."/>
            <person name="Higgs S."/>
            <person name="Kodira C."/>
            <person name="Hannick L."/>
            <person name="Megy K."/>
            <person name="O'Leary S."/>
            <person name="Pearson M."/>
            <person name="Haas B.J."/>
            <person name="Mauceli E."/>
            <person name="Wortman J.R."/>
            <person name="Lee N.H."/>
            <person name="Guigo R."/>
            <person name="Stanke M."/>
            <person name="Alvarado L."/>
            <person name="Amedeo P."/>
            <person name="Antoine C.H."/>
            <person name="Arensburger P."/>
            <person name="Bidwell S.L."/>
            <person name="Crawford M."/>
            <person name="Camaro F."/>
            <person name="Devon K."/>
            <person name="Engels R."/>
            <person name="Hammond M."/>
            <person name="Howarth C."/>
            <person name="Koehrsen M."/>
            <person name="Lawson D."/>
            <person name="Montgomery P."/>
            <person name="Nene V."/>
            <person name="Nusbaum C."/>
            <person name="Puiu D."/>
            <person name="Romero-Severson J."/>
            <person name="Severson D.W."/>
            <person name="Shumway M."/>
            <person name="Sisk P."/>
            <person name="Stolte C."/>
            <person name="Zeng Q."/>
            <person name="Eisenstadt E."/>
            <person name="Fraser-Liggett C."/>
            <person name="Strausberg R."/>
            <person name="Galagan J."/>
            <person name="Birren B."/>
            <person name="Collins F.H."/>
        </authorList>
    </citation>
    <scope>NUCLEOTIDE SEQUENCE [LARGE SCALE GENOMIC DNA]</scope>
    <source>
        <strain evidence="2">JHB</strain>
    </source>
</reference>
<dbReference type="AlphaFoldDB" id="B0X9H8"/>
<dbReference type="InterPro" id="IPR012908">
    <property type="entry name" value="PGAP1-ab_dom-like"/>
</dbReference>